<gene>
    <name evidence="1" type="ORF">ACAOBT_LOCUS33214</name>
</gene>
<evidence type="ECO:0000313" key="1">
    <source>
        <dbReference type="EMBL" id="CAH2013099.1"/>
    </source>
</evidence>
<dbReference type="EMBL" id="CAKOFQ010008271">
    <property type="protein sequence ID" value="CAH2013099.1"/>
    <property type="molecule type" value="Genomic_DNA"/>
</dbReference>
<name>A0A9P0MBC3_ACAOB</name>
<accession>A0A9P0MBC3</accession>
<protein>
    <submittedName>
        <fullName evidence="1">Uncharacterized protein</fullName>
    </submittedName>
</protein>
<dbReference type="AlphaFoldDB" id="A0A9P0MBC3"/>
<dbReference type="Proteomes" id="UP001152888">
    <property type="component" value="Unassembled WGS sequence"/>
</dbReference>
<proteinExistence type="predicted"/>
<organism evidence="1 2">
    <name type="scientific">Acanthoscelides obtectus</name>
    <name type="common">Bean weevil</name>
    <name type="synonym">Bruchus obtectus</name>
    <dbReference type="NCBI Taxonomy" id="200917"/>
    <lineage>
        <taxon>Eukaryota</taxon>
        <taxon>Metazoa</taxon>
        <taxon>Ecdysozoa</taxon>
        <taxon>Arthropoda</taxon>
        <taxon>Hexapoda</taxon>
        <taxon>Insecta</taxon>
        <taxon>Pterygota</taxon>
        <taxon>Neoptera</taxon>
        <taxon>Endopterygota</taxon>
        <taxon>Coleoptera</taxon>
        <taxon>Polyphaga</taxon>
        <taxon>Cucujiformia</taxon>
        <taxon>Chrysomeloidea</taxon>
        <taxon>Chrysomelidae</taxon>
        <taxon>Bruchinae</taxon>
        <taxon>Bruchini</taxon>
        <taxon>Acanthoscelides</taxon>
    </lineage>
</organism>
<reference evidence="1" key="1">
    <citation type="submission" date="2022-03" db="EMBL/GenBank/DDBJ databases">
        <authorList>
            <person name="Sayadi A."/>
        </authorList>
    </citation>
    <scope>NUCLEOTIDE SEQUENCE</scope>
</reference>
<keyword evidence="2" id="KW-1185">Reference proteome</keyword>
<sequence length="43" mass="5101">MYRSFISKIVCYIFVESGGDLTTLKKYDDWKSSTVARRYDRNS</sequence>
<comment type="caution">
    <text evidence="1">The sequence shown here is derived from an EMBL/GenBank/DDBJ whole genome shotgun (WGS) entry which is preliminary data.</text>
</comment>
<evidence type="ECO:0000313" key="2">
    <source>
        <dbReference type="Proteomes" id="UP001152888"/>
    </source>
</evidence>